<name>A0ABW2RN65_9BACL</name>
<reference evidence="5" key="1">
    <citation type="journal article" date="2019" name="Int. J. Syst. Evol. Microbiol.">
        <title>The Global Catalogue of Microorganisms (GCM) 10K type strain sequencing project: providing services to taxonomists for standard genome sequencing and annotation.</title>
        <authorList>
            <consortium name="The Broad Institute Genomics Platform"/>
            <consortium name="The Broad Institute Genome Sequencing Center for Infectious Disease"/>
            <person name="Wu L."/>
            <person name="Ma J."/>
        </authorList>
    </citation>
    <scope>NUCLEOTIDE SEQUENCE [LARGE SCALE GENOMIC DNA]</scope>
    <source>
        <strain evidence="5">CGMCC 1.12942</strain>
    </source>
</reference>
<organism evidence="4 5">
    <name type="scientific">Laceyella putida</name>
    <dbReference type="NCBI Taxonomy" id="110101"/>
    <lineage>
        <taxon>Bacteria</taxon>
        <taxon>Bacillati</taxon>
        <taxon>Bacillota</taxon>
        <taxon>Bacilli</taxon>
        <taxon>Bacillales</taxon>
        <taxon>Thermoactinomycetaceae</taxon>
        <taxon>Laceyella</taxon>
    </lineage>
</organism>
<dbReference type="InterPro" id="IPR032816">
    <property type="entry name" value="VTT_dom"/>
</dbReference>
<evidence type="ECO:0000256" key="2">
    <source>
        <dbReference type="SAM" id="Phobius"/>
    </source>
</evidence>
<feature type="transmembrane region" description="Helical" evidence="2">
    <location>
        <begin position="134"/>
        <end position="154"/>
    </location>
</feature>
<keyword evidence="2" id="KW-0812">Transmembrane</keyword>
<evidence type="ECO:0000313" key="4">
    <source>
        <dbReference type="EMBL" id="MFC7442513.1"/>
    </source>
</evidence>
<comment type="similarity">
    <text evidence="1">Belongs to the DedA family.</text>
</comment>
<protein>
    <submittedName>
        <fullName evidence="4">DedA family protein</fullName>
    </submittedName>
</protein>
<dbReference type="Pfam" id="PF09335">
    <property type="entry name" value="VTT_dom"/>
    <property type="match status" value="1"/>
</dbReference>
<evidence type="ECO:0000313" key="5">
    <source>
        <dbReference type="Proteomes" id="UP001596500"/>
    </source>
</evidence>
<feature type="transmembrane region" description="Helical" evidence="2">
    <location>
        <begin position="51"/>
        <end position="72"/>
    </location>
</feature>
<keyword evidence="2" id="KW-1133">Transmembrane helix</keyword>
<evidence type="ECO:0000256" key="1">
    <source>
        <dbReference type="ARBA" id="ARBA00010792"/>
    </source>
</evidence>
<accession>A0ABW2RN65</accession>
<dbReference type="InterPro" id="IPR051311">
    <property type="entry name" value="DedA_domain"/>
</dbReference>
<dbReference type="PANTHER" id="PTHR42709:SF9">
    <property type="entry name" value="ALKALINE PHOSPHATASE LIKE PROTEIN"/>
    <property type="match status" value="1"/>
</dbReference>
<proteinExistence type="inferred from homology"/>
<dbReference type="EMBL" id="JBHTBW010000052">
    <property type="protein sequence ID" value="MFC7442513.1"/>
    <property type="molecule type" value="Genomic_DNA"/>
</dbReference>
<evidence type="ECO:0000259" key="3">
    <source>
        <dbReference type="Pfam" id="PF09335"/>
    </source>
</evidence>
<keyword evidence="5" id="KW-1185">Reference proteome</keyword>
<gene>
    <name evidence="4" type="ORF">ACFQNG_15605</name>
</gene>
<comment type="caution">
    <text evidence="4">The sequence shown here is derived from an EMBL/GenBank/DDBJ whole genome shotgun (WGS) entry which is preliminary data.</text>
</comment>
<sequence length="160" mass="17753">MTEAILFSWVALYGYPLLFFILLLGIIGFPIPDEAVLLYVGTLIAKGALALLPTFLLSVVAVLSGSLINYYLASLGKQKLFPARRKCRYMNKRRERSIDFVRKYGAWGIPVSYFIPGVRMGVSYSAGALKVNGYQYLISSLCGTIIWVSVYLFVGYGIGK</sequence>
<dbReference type="Proteomes" id="UP001596500">
    <property type="component" value="Unassembled WGS sequence"/>
</dbReference>
<feature type="domain" description="VTT" evidence="3">
    <location>
        <begin position="32"/>
        <end position="156"/>
    </location>
</feature>
<feature type="transmembrane region" description="Helical" evidence="2">
    <location>
        <begin position="104"/>
        <end position="122"/>
    </location>
</feature>
<dbReference type="PANTHER" id="PTHR42709">
    <property type="entry name" value="ALKALINE PHOSPHATASE LIKE PROTEIN"/>
    <property type="match status" value="1"/>
</dbReference>
<keyword evidence="2" id="KW-0472">Membrane</keyword>
<feature type="transmembrane region" description="Helical" evidence="2">
    <location>
        <begin position="12"/>
        <end position="31"/>
    </location>
</feature>
<dbReference type="RefSeq" id="WP_379866427.1">
    <property type="nucleotide sequence ID" value="NZ_JBHTBW010000052.1"/>
</dbReference>